<evidence type="ECO:0000256" key="3">
    <source>
        <dbReference type="ARBA" id="ARBA00022475"/>
    </source>
</evidence>
<proteinExistence type="inferred from homology"/>
<evidence type="ECO:0000256" key="1">
    <source>
        <dbReference type="ARBA" id="ARBA00004651"/>
    </source>
</evidence>
<feature type="transmembrane region" description="Helical" evidence="7">
    <location>
        <begin position="7"/>
        <end position="29"/>
    </location>
</feature>
<evidence type="ECO:0000256" key="2">
    <source>
        <dbReference type="ARBA" id="ARBA00005262"/>
    </source>
</evidence>
<evidence type="ECO:0000313" key="9">
    <source>
        <dbReference type="Proteomes" id="UP000422764"/>
    </source>
</evidence>
<dbReference type="AlphaFoldDB" id="A0A6I6F086"/>
<dbReference type="PANTHER" id="PTHR43663">
    <property type="entry name" value="CHROMATE TRANSPORT PROTEIN-RELATED"/>
    <property type="match status" value="1"/>
</dbReference>
<dbReference type="GO" id="GO:0005886">
    <property type="term" value="C:plasma membrane"/>
    <property type="evidence" value="ECO:0007669"/>
    <property type="project" value="UniProtKB-SubCell"/>
</dbReference>
<dbReference type="EMBL" id="CP046522">
    <property type="protein sequence ID" value="QGU94177.1"/>
    <property type="molecule type" value="Genomic_DNA"/>
</dbReference>
<evidence type="ECO:0000256" key="4">
    <source>
        <dbReference type="ARBA" id="ARBA00022692"/>
    </source>
</evidence>
<feature type="transmembrane region" description="Helical" evidence="7">
    <location>
        <begin position="143"/>
        <end position="172"/>
    </location>
</feature>
<dbReference type="PANTHER" id="PTHR43663:SF2">
    <property type="entry name" value="CHROMATE TRANSPORT PROTEIN-RELATED"/>
    <property type="match status" value="1"/>
</dbReference>
<dbReference type="InterPro" id="IPR052518">
    <property type="entry name" value="CHR_Transporter"/>
</dbReference>
<protein>
    <submittedName>
        <fullName evidence="8">Chromate transporter</fullName>
    </submittedName>
</protein>
<comment type="similarity">
    <text evidence="2">Belongs to the chromate ion transporter (CHR) (TC 2.A.51) family.</text>
</comment>
<keyword evidence="6 7" id="KW-0472">Membrane</keyword>
<keyword evidence="3" id="KW-1003">Cell membrane</keyword>
<keyword evidence="9" id="KW-1185">Reference proteome</keyword>
<comment type="subcellular location">
    <subcellularLocation>
        <location evidence="1">Cell membrane</location>
        <topology evidence="1">Multi-pass membrane protein</topology>
    </subcellularLocation>
</comment>
<organism evidence="8 9">
    <name type="scientific">Clostridium bovifaecis</name>
    <dbReference type="NCBI Taxonomy" id="2184719"/>
    <lineage>
        <taxon>Bacteria</taxon>
        <taxon>Bacillati</taxon>
        <taxon>Bacillota</taxon>
        <taxon>Clostridia</taxon>
        <taxon>Eubacteriales</taxon>
        <taxon>Clostridiaceae</taxon>
        <taxon>Clostridium</taxon>
    </lineage>
</organism>
<accession>A0A6I6F086</accession>
<dbReference type="Pfam" id="PF02417">
    <property type="entry name" value="Chromate_transp"/>
    <property type="match status" value="1"/>
</dbReference>
<feature type="transmembrane region" description="Helical" evidence="7">
    <location>
        <begin position="76"/>
        <end position="102"/>
    </location>
</feature>
<name>A0A6I6F086_9CLOT</name>
<reference evidence="8 9" key="1">
    <citation type="submission" date="2019-12" db="EMBL/GenBank/DDBJ databases">
        <title>Genome sequenceing of Clostridium bovifaecis.</title>
        <authorList>
            <person name="Yao Y."/>
        </authorList>
    </citation>
    <scope>NUCLEOTIDE SEQUENCE [LARGE SCALE GENOMIC DNA]</scope>
    <source>
        <strain evidence="8 9">BXX</strain>
    </source>
</reference>
<evidence type="ECO:0000313" key="8">
    <source>
        <dbReference type="EMBL" id="QGU94177.1"/>
    </source>
</evidence>
<gene>
    <name evidence="8" type="ORF">GOM49_02635</name>
</gene>
<evidence type="ECO:0000256" key="7">
    <source>
        <dbReference type="SAM" id="Phobius"/>
    </source>
</evidence>
<keyword evidence="4 7" id="KW-0812">Transmembrane</keyword>
<evidence type="ECO:0000256" key="6">
    <source>
        <dbReference type="ARBA" id="ARBA00023136"/>
    </source>
</evidence>
<keyword evidence="5 7" id="KW-1133">Transmembrane helix</keyword>
<sequence>MKKYLEMFAAFFKIGAFTIGGGYAMLPLIEKEVVDRKMWIKREEYLDMIALAQSAPGPIAVNTSVFVGYKVGGIPGVIATTLGSVLPSFIIILVIASFFVGIKDNLVVERAFKGIRPAVVALIAAPVINMSKSAKINRKTIAIPIVVALLVAFANITPIIIIIASALSGIIYMKYIGGEKK</sequence>
<dbReference type="Proteomes" id="UP000422764">
    <property type="component" value="Chromosome"/>
</dbReference>
<evidence type="ECO:0000256" key="5">
    <source>
        <dbReference type="ARBA" id="ARBA00022989"/>
    </source>
</evidence>
<dbReference type="GO" id="GO:0015109">
    <property type="term" value="F:chromate transmembrane transporter activity"/>
    <property type="evidence" value="ECO:0007669"/>
    <property type="project" value="InterPro"/>
</dbReference>
<dbReference type="InterPro" id="IPR003370">
    <property type="entry name" value="Chromate_transpt"/>
</dbReference>